<gene>
    <name evidence="2" type="ORF">GCM10007874_23690</name>
</gene>
<sequence>MAIERYFCVDAGATRSRGRLCDAGGRELAYAEAGPANASYDREQAVASILDLWHQLNAGTGLDAEDRADTAFAIGGAGLYVEKPREAFLARCPAFGATIAMSDGYAALIGAGGGRPCALLTIGTGVAGHRLFEDGTSIQRDAWGWIVGDRGSGSWLGREAVRHALEVRDGIAPSSALSCAVMEHVGGARGILDGAFAGLNAHRLASFAPLVLEGAGTGCPVAAEILSRGLVYLAALVGTLRCGDVPLYLNGGLAGVLQAGLVAHIGRPVQAAEGDPLQGCLLVAQGRAPVERMILE</sequence>
<dbReference type="SUPFAM" id="SSF53067">
    <property type="entry name" value="Actin-like ATPase domain"/>
    <property type="match status" value="2"/>
</dbReference>
<protein>
    <submittedName>
        <fullName evidence="2">N-acetylglucosamine kinase</fullName>
    </submittedName>
</protein>
<evidence type="ECO:0000313" key="2">
    <source>
        <dbReference type="EMBL" id="GLS19352.1"/>
    </source>
</evidence>
<dbReference type="Gene3D" id="3.30.420.40">
    <property type="match status" value="2"/>
</dbReference>
<dbReference type="InterPro" id="IPR002731">
    <property type="entry name" value="ATPase_BadF"/>
</dbReference>
<dbReference type="InterPro" id="IPR043129">
    <property type="entry name" value="ATPase_NBD"/>
</dbReference>
<keyword evidence="3" id="KW-1185">Reference proteome</keyword>
<dbReference type="EMBL" id="BSPC01000022">
    <property type="protein sequence ID" value="GLS19352.1"/>
    <property type="molecule type" value="Genomic_DNA"/>
</dbReference>
<proteinExistence type="predicted"/>
<keyword evidence="2" id="KW-0808">Transferase</keyword>
<name>A0ABQ6CG77_9HYPH</name>
<keyword evidence="2" id="KW-0418">Kinase</keyword>
<dbReference type="GO" id="GO:0016301">
    <property type="term" value="F:kinase activity"/>
    <property type="evidence" value="ECO:0007669"/>
    <property type="project" value="UniProtKB-KW"/>
</dbReference>
<dbReference type="CDD" id="cd24082">
    <property type="entry name" value="ASKHA_NBD_GspK-like"/>
    <property type="match status" value="1"/>
</dbReference>
<feature type="domain" description="ATPase BadF/BadG/BcrA/BcrD type" evidence="1">
    <location>
        <begin position="9"/>
        <end position="254"/>
    </location>
</feature>
<dbReference type="PANTHER" id="PTHR43190">
    <property type="entry name" value="N-ACETYL-D-GLUCOSAMINE KINASE"/>
    <property type="match status" value="1"/>
</dbReference>
<dbReference type="Pfam" id="PF01869">
    <property type="entry name" value="BcrAD_BadFG"/>
    <property type="match status" value="1"/>
</dbReference>
<dbReference type="Proteomes" id="UP001156882">
    <property type="component" value="Unassembled WGS sequence"/>
</dbReference>
<evidence type="ECO:0000259" key="1">
    <source>
        <dbReference type="Pfam" id="PF01869"/>
    </source>
</evidence>
<accession>A0ABQ6CG77</accession>
<evidence type="ECO:0000313" key="3">
    <source>
        <dbReference type="Proteomes" id="UP001156882"/>
    </source>
</evidence>
<dbReference type="InterPro" id="IPR052519">
    <property type="entry name" value="Euk-type_GlcNAc_Kinase"/>
</dbReference>
<dbReference type="RefSeq" id="WP_284312270.1">
    <property type="nucleotide sequence ID" value="NZ_BSPC01000022.1"/>
</dbReference>
<reference evidence="3" key="1">
    <citation type="journal article" date="2019" name="Int. J. Syst. Evol. Microbiol.">
        <title>The Global Catalogue of Microorganisms (GCM) 10K type strain sequencing project: providing services to taxonomists for standard genome sequencing and annotation.</title>
        <authorList>
            <consortium name="The Broad Institute Genomics Platform"/>
            <consortium name="The Broad Institute Genome Sequencing Center for Infectious Disease"/>
            <person name="Wu L."/>
            <person name="Ma J."/>
        </authorList>
    </citation>
    <scope>NUCLEOTIDE SEQUENCE [LARGE SCALE GENOMIC DNA]</scope>
    <source>
        <strain evidence="3">NBRC 101365</strain>
    </source>
</reference>
<dbReference type="PANTHER" id="PTHR43190:SF3">
    <property type="entry name" value="N-ACETYL-D-GLUCOSAMINE KINASE"/>
    <property type="match status" value="1"/>
</dbReference>
<organism evidence="2 3">
    <name type="scientific">Labrys miyagiensis</name>
    <dbReference type="NCBI Taxonomy" id="346912"/>
    <lineage>
        <taxon>Bacteria</taxon>
        <taxon>Pseudomonadati</taxon>
        <taxon>Pseudomonadota</taxon>
        <taxon>Alphaproteobacteria</taxon>
        <taxon>Hyphomicrobiales</taxon>
        <taxon>Xanthobacteraceae</taxon>
        <taxon>Labrys</taxon>
    </lineage>
</organism>
<comment type="caution">
    <text evidence="2">The sequence shown here is derived from an EMBL/GenBank/DDBJ whole genome shotgun (WGS) entry which is preliminary data.</text>
</comment>